<sequence>MLQRAVTSCRRHMCHRAAMQASAASPPPTDDLMDRFRKDPKTTTSQIVRAQSVLPPRRVEAMLLHLVKARHKEEASNLLEYSMKRSIDLDYDMMFHSAVRESKLHMNGLAQLMIAHPAAFSTSLRLHALRGCLGAKNYRAAIALFNQIEHESFTPKELNKPLLTLLRQLTEAPPHAAAGLRDVQFQLTDTIMFRNAAKTHATTLLAGVYKLNPAATPDCVKLLVYTSFAAPQSDWHRKLEEVASILGWCVSHAVALPSAWCFTTGFLKAKAIDYDATAIAEAYVDMVEAGLVPPAMEPSWLAVQVGANSDALEMRCLRALMASNGDGLTRQMYHYGFALCHTRDELQVAQALFLKLTTSTVKPNERTLGLLVPLLQGAPPDQIESVLAYFASHNVRPSPKQYHRLMET</sequence>
<dbReference type="EMBL" id="CAADRA010005211">
    <property type="protein sequence ID" value="VFT87071.1"/>
    <property type="molecule type" value="Genomic_DNA"/>
</dbReference>
<accession>A0A485KPR8</accession>
<evidence type="ECO:0000313" key="3">
    <source>
        <dbReference type="EMBL" id="VFT87071.1"/>
    </source>
</evidence>
<feature type="region of interest" description="Disordered" evidence="1">
    <location>
        <begin position="16"/>
        <end position="42"/>
    </location>
</feature>
<feature type="compositionally biased region" description="Basic and acidic residues" evidence="1">
    <location>
        <begin position="32"/>
        <end position="41"/>
    </location>
</feature>
<evidence type="ECO:0000313" key="4">
    <source>
        <dbReference type="Proteomes" id="UP000332933"/>
    </source>
</evidence>
<organism evidence="3 4">
    <name type="scientific">Aphanomyces stellatus</name>
    <dbReference type="NCBI Taxonomy" id="120398"/>
    <lineage>
        <taxon>Eukaryota</taxon>
        <taxon>Sar</taxon>
        <taxon>Stramenopiles</taxon>
        <taxon>Oomycota</taxon>
        <taxon>Saprolegniomycetes</taxon>
        <taxon>Saprolegniales</taxon>
        <taxon>Verrucalvaceae</taxon>
        <taxon>Aphanomyces</taxon>
    </lineage>
</organism>
<reference evidence="2" key="2">
    <citation type="submission" date="2019-06" db="EMBL/GenBank/DDBJ databases">
        <title>Genomics analysis of Aphanomyces spp. identifies a new class of oomycete effector associated with host adaptation.</title>
        <authorList>
            <person name="Gaulin E."/>
        </authorList>
    </citation>
    <scope>NUCLEOTIDE SEQUENCE</scope>
    <source>
        <strain evidence="2">CBS 578.67</strain>
    </source>
</reference>
<evidence type="ECO:0000313" key="2">
    <source>
        <dbReference type="EMBL" id="KAF0699230.1"/>
    </source>
</evidence>
<proteinExistence type="predicted"/>
<keyword evidence="4" id="KW-1185">Reference proteome</keyword>
<protein>
    <submittedName>
        <fullName evidence="3">Aste57867_10195 protein</fullName>
    </submittedName>
</protein>
<dbReference type="AlphaFoldDB" id="A0A485KPR8"/>
<dbReference type="Proteomes" id="UP000332933">
    <property type="component" value="Unassembled WGS sequence"/>
</dbReference>
<dbReference type="OrthoDB" id="69583at2759"/>
<dbReference type="EMBL" id="VJMH01005190">
    <property type="protein sequence ID" value="KAF0699230.1"/>
    <property type="molecule type" value="Genomic_DNA"/>
</dbReference>
<gene>
    <name evidence="3" type="primary">Aste57867_10195</name>
    <name evidence="2" type="ORF">As57867_010156</name>
    <name evidence="3" type="ORF">ASTE57867_10195</name>
</gene>
<reference evidence="3 4" key="1">
    <citation type="submission" date="2019-03" db="EMBL/GenBank/DDBJ databases">
        <authorList>
            <person name="Gaulin E."/>
            <person name="Dumas B."/>
        </authorList>
    </citation>
    <scope>NUCLEOTIDE SEQUENCE [LARGE SCALE GENOMIC DNA]</scope>
    <source>
        <strain evidence="3">CBS 568.67</strain>
    </source>
</reference>
<name>A0A485KPR8_9STRA</name>
<evidence type="ECO:0000256" key="1">
    <source>
        <dbReference type="SAM" id="MobiDB-lite"/>
    </source>
</evidence>